<dbReference type="OrthoDB" id="5430580at2759"/>
<evidence type="ECO:0000313" key="2">
    <source>
        <dbReference type="EMBL" id="PVH95632.1"/>
    </source>
</evidence>
<accession>A0A2V1DC07</accession>
<evidence type="ECO:0000256" key="1">
    <source>
        <dbReference type="SAM" id="MobiDB-lite"/>
    </source>
</evidence>
<evidence type="ECO:0000313" key="3">
    <source>
        <dbReference type="Proteomes" id="UP000244855"/>
    </source>
</evidence>
<feature type="compositionally biased region" description="Low complexity" evidence="1">
    <location>
        <begin position="30"/>
        <end position="50"/>
    </location>
</feature>
<feature type="compositionally biased region" description="Polar residues" evidence="1">
    <location>
        <begin position="11"/>
        <end position="29"/>
    </location>
</feature>
<feature type="compositionally biased region" description="Polar residues" evidence="1">
    <location>
        <begin position="51"/>
        <end position="78"/>
    </location>
</feature>
<reference evidence="2 3" key="1">
    <citation type="journal article" date="2018" name="Sci. Rep.">
        <title>Comparative genomics provides insights into the lifestyle and reveals functional heterogeneity of dark septate endophytic fungi.</title>
        <authorList>
            <person name="Knapp D.G."/>
            <person name="Nemeth J.B."/>
            <person name="Barry K."/>
            <person name="Hainaut M."/>
            <person name="Henrissat B."/>
            <person name="Johnson J."/>
            <person name="Kuo A."/>
            <person name="Lim J.H.P."/>
            <person name="Lipzen A."/>
            <person name="Nolan M."/>
            <person name="Ohm R.A."/>
            <person name="Tamas L."/>
            <person name="Grigoriev I.V."/>
            <person name="Spatafora J.W."/>
            <person name="Nagy L.G."/>
            <person name="Kovacs G.M."/>
        </authorList>
    </citation>
    <scope>NUCLEOTIDE SEQUENCE [LARGE SCALE GENOMIC DNA]</scope>
    <source>
        <strain evidence="2 3">DSE2036</strain>
    </source>
</reference>
<organism evidence="2 3">
    <name type="scientific">Periconia macrospinosa</name>
    <dbReference type="NCBI Taxonomy" id="97972"/>
    <lineage>
        <taxon>Eukaryota</taxon>
        <taxon>Fungi</taxon>
        <taxon>Dikarya</taxon>
        <taxon>Ascomycota</taxon>
        <taxon>Pezizomycotina</taxon>
        <taxon>Dothideomycetes</taxon>
        <taxon>Pleosporomycetidae</taxon>
        <taxon>Pleosporales</taxon>
        <taxon>Massarineae</taxon>
        <taxon>Periconiaceae</taxon>
        <taxon>Periconia</taxon>
    </lineage>
</organism>
<name>A0A2V1DC07_9PLEO</name>
<protein>
    <submittedName>
        <fullName evidence="2">Uncharacterized protein</fullName>
    </submittedName>
</protein>
<sequence length="193" mass="21021">MYSRDPRGPLQPSQRVTFGASSVAGSNHHSSSSTRRSTRTSTTASQYRSSPGASRNYMTLGPSQQRPNTGPSMYSQTLVGPSRNILTQRPPHTTGAMIPFAPPVPAPSLTSFASTNMQTLPGPRPLMSHPPIGTVVFFPRIMLSLLPKEMVECPAGFSWTRVEGGYRCIGGMHWISDSDMDKYQLCPEAGAWY</sequence>
<dbReference type="Proteomes" id="UP000244855">
    <property type="component" value="Unassembled WGS sequence"/>
</dbReference>
<proteinExistence type="predicted"/>
<keyword evidence="3" id="KW-1185">Reference proteome</keyword>
<gene>
    <name evidence="2" type="ORF">DM02DRAFT_146529</name>
</gene>
<dbReference type="EMBL" id="KZ805489">
    <property type="protein sequence ID" value="PVH95632.1"/>
    <property type="molecule type" value="Genomic_DNA"/>
</dbReference>
<feature type="region of interest" description="Disordered" evidence="1">
    <location>
        <begin position="1"/>
        <end position="78"/>
    </location>
</feature>
<dbReference type="AlphaFoldDB" id="A0A2V1DC07"/>